<feature type="region of interest" description="Disordered" evidence="2">
    <location>
        <begin position="12"/>
        <end position="142"/>
    </location>
</feature>
<evidence type="ECO:0000256" key="2">
    <source>
        <dbReference type="SAM" id="MobiDB-lite"/>
    </source>
</evidence>
<evidence type="ECO:0000313" key="5">
    <source>
        <dbReference type="Proteomes" id="UP000289152"/>
    </source>
</evidence>
<protein>
    <recommendedName>
        <fullName evidence="3">C2H2-type domain-containing protein</fullName>
    </recommendedName>
</protein>
<dbReference type="Proteomes" id="UP000289152">
    <property type="component" value="Unassembled WGS sequence"/>
</dbReference>
<dbReference type="OrthoDB" id="2152896at2759"/>
<keyword evidence="1" id="KW-0862">Zinc</keyword>
<evidence type="ECO:0000256" key="1">
    <source>
        <dbReference type="PROSITE-ProRule" id="PRU00042"/>
    </source>
</evidence>
<accession>A0A4Q1BFY1</accession>
<feature type="compositionally biased region" description="Polar residues" evidence="2">
    <location>
        <begin position="33"/>
        <end position="49"/>
    </location>
</feature>
<dbReference type="PROSITE" id="PS00028">
    <property type="entry name" value="ZINC_FINGER_C2H2_1"/>
    <property type="match status" value="1"/>
</dbReference>
<sequence length="500" mass="52005">MVMVTMNINTLSFASAKPPNPPRHSAPAVVPSSMPNGHPASSLTASRPPQANGLGINGAGPLGKARRMSSSTQGALARGKLGLTGELPNGKDIRPPGATLVSPATASSTRIGARVGTSPTPQLFDFSKTDRNRVGSGGRTVSASAVPASLPVRGPLARHVQSPPLDDMEFDMEFEDDDDGEVEGGSGRSGSAEMEDADVDMGDLQSLALGTGSGGIKGRRKGHIYKCLDCGKQYRHPICLTKHRWEHTPFWKEPNQLSMSKHQQVQALEGAAILLHMNPALAAGRSLPVDKSLWPAILSPAGENVPLPGRRASRDASISARSPPSSVLLPLTPSSLREPSSFGGLSNKDRKSSPSSDTTTSSMGASEPIVPRPNPAQSDVLNPGIRTIPVGIKPRSTSIVSGMGLTGISPHSQSVGSLPNAMAGLHFRPYPTPSSGMGYSPVPDRGIPMSLGARAGLIGGGMFSVREGHKLSSVRSGVRGTGDEKEDEGVDYGMAGDMEL</sequence>
<name>A0A4Q1BFY1_TREME</name>
<reference evidence="4 5" key="1">
    <citation type="submission" date="2016-06" db="EMBL/GenBank/DDBJ databases">
        <title>Evolution of pathogenesis and genome organization in the Tremellales.</title>
        <authorList>
            <person name="Cuomo C."/>
            <person name="Litvintseva A."/>
            <person name="Heitman J."/>
            <person name="Chen Y."/>
            <person name="Sun S."/>
            <person name="Springer D."/>
            <person name="Dromer F."/>
            <person name="Young S."/>
            <person name="Zeng Q."/>
            <person name="Chapman S."/>
            <person name="Gujja S."/>
            <person name="Saif S."/>
            <person name="Birren B."/>
        </authorList>
    </citation>
    <scope>NUCLEOTIDE SEQUENCE [LARGE SCALE GENOMIC DNA]</scope>
    <source>
        <strain evidence="4 5">ATCC 28783</strain>
    </source>
</reference>
<feature type="compositionally biased region" description="Low complexity" evidence="2">
    <location>
        <begin position="353"/>
        <end position="362"/>
    </location>
</feature>
<feature type="domain" description="C2H2-type" evidence="3">
    <location>
        <begin position="225"/>
        <end position="248"/>
    </location>
</feature>
<dbReference type="AlphaFoldDB" id="A0A4Q1BFY1"/>
<dbReference type="GO" id="GO:0008270">
    <property type="term" value="F:zinc ion binding"/>
    <property type="evidence" value="ECO:0007669"/>
    <property type="project" value="UniProtKB-KW"/>
</dbReference>
<evidence type="ECO:0000313" key="4">
    <source>
        <dbReference type="EMBL" id="RXK35553.1"/>
    </source>
</evidence>
<proteinExistence type="predicted"/>
<dbReference type="VEuPathDB" id="FungiDB:TREMEDRAFT_74285"/>
<feature type="region of interest" description="Disordered" evidence="2">
    <location>
        <begin position="175"/>
        <end position="194"/>
    </location>
</feature>
<dbReference type="InParanoid" id="A0A4Q1BFY1"/>
<keyword evidence="5" id="KW-1185">Reference proteome</keyword>
<organism evidence="4 5">
    <name type="scientific">Tremella mesenterica</name>
    <name type="common">Jelly fungus</name>
    <dbReference type="NCBI Taxonomy" id="5217"/>
    <lineage>
        <taxon>Eukaryota</taxon>
        <taxon>Fungi</taxon>
        <taxon>Dikarya</taxon>
        <taxon>Basidiomycota</taxon>
        <taxon>Agaricomycotina</taxon>
        <taxon>Tremellomycetes</taxon>
        <taxon>Tremellales</taxon>
        <taxon>Tremellaceae</taxon>
        <taxon>Tremella</taxon>
    </lineage>
</organism>
<gene>
    <name evidence="4" type="ORF">M231_07185</name>
</gene>
<dbReference type="STRING" id="5217.A0A4Q1BFY1"/>
<feature type="region of interest" description="Disordered" evidence="2">
    <location>
        <begin position="474"/>
        <end position="500"/>
    </location>
</feature>
<keyword evidence="1" id="KW-0863">Zinc-finger</keyword>
<dbReference type="PROSITE" id="PS50157">
    <property type="entry name" value="ZINC_FINGER_C2H2_2"/>
    <property type="match status" value="1"/>
</dbReference>
<comment type="caution">
    <text evidence="4">The sequence shown here is derived from an EMBL/GenBank/DDBJ whole genome shotgun (WGS) entry which is preliminary data.</text>
</comment>
<feature type="compositionally biased region" description="Low complexity" evidence="2">
    <location>
        <begin position="315"/>
        <end position="336"/>
    </location>
</feature>
<dbReference type="InterPro" id="IPR013087">
    <property type="entry name" value="Znf_C2H2_type"/>
</dbReference>
<feature type="region of interest" description="Disordered" evidence="2">
    <location>
        <begin position="303"/>
        <end position="382"/>
    </location>
</feature>
<dbReference type="EMBL" id="SDIL01000131">
    <property type="protein sequence ID" value="RXK35553.1"/>
    <property type="molecule type" value="Genomic_DNA"/>
</dbReference>
<keyword evidence="1" id="KW-0479">Metal-binding</keyword>
<evidence type="ECO:0000259" key="3">
    <source>
        <dbReference type="PROSITE" id="PS50157"/>
    </source>
</evidence>